<dbReference type="InterPro" id="IPR050626">
    <property type="entry name" value="Peptidase_M16"/>
</dbReference>
<feature type="domain" description="Coenzyme PQQ synthesis protein F-like C-terminal lobe" evidence="9">
    <location>
        <begin position="887"/>
        <end position="953"/>
    </location>
</feature>
<dbReference type="Pfam" id="PF22456">
    <property type="entry name" value="PqqF-like_C_4"/>
    <property type="match status" value="1"/>
</dbReference>
<dbReference type="Proteomes" id="UP000422736">
    <property type="component" value="Chromosome 5"/>
</dbReference>
<dbReference type="Pfam" id="PF00675">
    <property type="entry name" value="Peptidase_M16"/>
    <property type="match status" value="1"/>
</dbReference>
<evidence type="ECO:0000256" key="6">
    <source>
        <dbReference type="ARBA" id="ARBA00023049"/>
    </source>
</evidence>
<feature type="domain" description="Peptidase M16 N-terminal" evidence="7">
    <location>
        <begin position="36"/>
        <end position="169"/>
    </location>
</feature>
<dbReference type="InterPro" id="IPR054734">
    <property type="entry name" value="PqqF-like_C_4"/>
</dbReference>
<keyword evidence="6" id="KW-0482">Metalloprotease</keyword>
<dbReference type="PANTHER" id="PTHR43690">
    <property type="entry name" value="NARDILYSIN"/>
    <property type="match status" value="1"/>
</dbReference>
<keyword evidence="2 10" id="KW-0645">Protease</keyword>
<evidence type="ECO:0000313" key="10">
    <source>
        <dbReference type="EMBL" id="QGN16825.1"/>
    </source>
</evidence>
<evidence type="ECO:0000256" key="5">
    <source>
        <dbReference type="ARBA" id="ARBA00022833"/>
    </source>
</evidence>
<gene>
    <name evidence="10" type="primary">AXL1</name>
    <name evidence="10" type="ORF">FIM1_3549</name>
</gene>
<evidence type="ECO:0000259" key="9">
    <source>
        <dbReference type="Pfam" id="PF22456"/>
    </source>
</evidence>
<name>A0ABX6EZ16_KLUMA</name>
<evidence type="ECO:0000256" key="3">
    <source>
        <dbReference type="ARBA" id="ARBA00022723"/>
    </source>
</evidence>
<reference evidence="10 11" key="1">
    <citation type="submission" date="2016-03" db="EMBL/GenBank/DDBJ databases">
        <title>How can Kluyveromyces marxianus grow so fast - potential evolutionary course in Saccharomyces Complex revealed by comparative genomics.</title>
        <authorList>
            <person name="Mo W."/>
            <person name="Lu W."/>
            <person name="Yang X."/>
            <person name="Qi J."/>
            <person name="Lv H."/>
        </authorList>
    </citation>
    <scope>NUCLEOTIDE SEQUENCE [LARGE SCALE GENOMIC DNA]</scope>
    <source>
        <strain evidence="10 11">FIM1</strain>
    </source>
</reference>
<reference evidence="10 11" key="2">
    <citation type="submission" date="2019-11" db="EMBL/GenBank/DDBJ databases">
        <authorList>
            <person name="Lu H."/>
        </authorList>
    </citation>
    <scope>NUCLEOTIDE SEQUENCE [LARGE SCALE GENOMIC DNA]</scope>
    <source>
        <strain evidence="10 11">FIM1</strain>
    </source>
</reference>
<evidence type="ECO:0000259" key="8">
    <source>
        <dbReference type="Pfam" id="PF16187"/>
    </source>
</evidence>
<dbReference type="GO" id="GO:0006508">
    <property type="term" value="P:proteolysis"/>
    <property type="evidence" value="ECO:0007669"/>
    <property type="project" value="UniProtKB-KW"/>
</dbReference>
<dbReference type="InterPro" id="IPR032632">
    <property type="entry name" value="Peptidase_M16_M"/>
</dbReference>
<dbReference type="Gene3D" id="3.30.830.10">
    <property type="entry name" value="Metalloenzyme, LuxS/M16 peptidase-like"/>
    <property type="match status" value="4"/>
</dbReference>
<dbReference type="PANTHER" id="PTHR43690:SF18">
    <property type="entry name" value="INSULIN-DEGRADING ENZYME-RELATED"/>
    <property type="match status" value="1"/>
</dbReference>
<evidence type="ECO:0000259" key="7">
    <source>
        <dbReference type="Pfam" id="PF00675"/>
    </source>
</evidence>
<dbReference type="EMBL" id="CP015058">
    <property type="protein sequence ID" value="QGN16825.1"/>
    <property type="molecule type" value="Genomic_DNA"/>
</dbReference>
<dbReference type="SUPFAM" id="SSF63411">
    <property type="entry name" value="LuxS/MPP-like metallohydrolase"/>
    <property type="match status" value="4"/>
</dbReference>
<evidence type="ECO:0000256" key="1">
    <source>
        <dbReference type="ARBA" id="ARBA00007261"/>
    </source>
</evidence>
<evidence type="ECO:0000256" key="2">
    <source>
        <dbReference type="ARBA" id="ARBA00022670"/>
    </source>
</evidence>
<keyword evidence="4" id="KW-0378">Hydrolase</keyword>
<keyword evidence="3" id="KW-0479">Metal-binding</keyword>
<evidence type="ECO:0000256" key="4">
    <source>
        <dbReference type="ARBA" id="ARBA00022801"/>
    </source>
</evidence>
<comment type="similarity">
    <text evidence="1">Belongs to the peptidase M16 family.</text>
</comment>
<dbReference type="Pfam" id="PF16187">
    <property type="entry name" value="Peptidase_M16_M"/>
    <property type="match status" value="1"/>
</dbReference>
<proteinExistence type="inferred from homology"/>
<sequence length="1177" mass="133822">MSSTGIKKIDIPLYTPISNSNRSHQYIQLDNGITALLISDPSEPLASFSASIMTGSHNDPDNVPGLAHLCEHMIIASESKNFPKATYYHNLLTEYNGNQNAFTTGEQTCFYFEIPNSNNKTGKPIFDELVKVFADKLKSPLFSASVINQEIQAIDNEHNNNKNLNSKLLYHAIRKLANPKSQFSRFGTGNSLTLAQVPLVGKASSLKNILQKYYTDHFISENINVVVRGSQSIHYLRKLVLSNFGDFRSGTKLHKSIGNSSNRPFQKLFDKWDPIYSEPVFEHKNSSVPNTIFLQSSKAPLLRLVFPVPCKGGSFSRNEINIFAKVWSDLFGDENEGSIHSHLCAKNLLNKHVSQVSKFTVNDKGLVLHFDLTTKGWESGVDSILTHLFRDFIPYILNLDPDIIAIYLNEWNAINMLKFLYQDLDSSTMDKCSDLCVEMAQCEEPSFILNNGMTAPCNHLDSGIDSYYENTPSRNWWIRLAIRFQSFIRTYMNSENCKYILLGELKKSKSFQEAMGHSKQNFSMSVDEYFGLEYVFLRTPTKYSAPTAQELEPINFQLPCSKQFLFGLERNLSALKQSLSAVLQKSQQSSLSMIAKSELLDTQPELHRKNDNYELWIKREHLLQYSSRSIITVELINMKLSASAENTMNLEILTQLLFLYINETLYSSERVGYMYQIAANNRGDVRLALTISGFPQGVLKILQVIMDKLVSICQPTFEISKEMFRASRVAVRNKYEEAARANSCTLASLGVIILLEKNLTTLEERLDALEEITLESFKQFSSKLWIPKSNYMNLFIQGDISILDPVNEYMNGVIHHLDSGMTTEKFHLKEPETIRLPKGKDYYIQLSGFKEDPTNSVVYFIETGDRKSPIDYTMTSLLEFFMSLTLVPDLRHKKQIGYVVLGGLRLLTDSLGIHISVMSNLDPETIETKIEEYLYYLEHEVLDKMTEKEFQETILQKYIQLIKSNSLDKLIKTAGPANLMAQIEGSVHSGNYPSTIQSQGYTLGHHKKLKDEISFRTYNFSTSTVDIALLSQLTLASWKHYFNSKISISSEQRRKLSVRFKTSMSQTDVTANIMTMQLDYFLKSKGFHIQKEELQAIVTRTGGKPASLFKELFHHFRAQGQSLKLCTLVLKEICKQIMALTSTSTVASPTSSKQRIPLPLSLAKTEIISVQQFKQIW</sequence>
<protein>
    <submittedName>
        <fullName evidence="10">Protease AXL1</fullName>
    </submittedName>
</protein>
<keyword evidence="5" id="KW-0862">Zinc</keyword>
<evidence type="ECO:0000313" key="11">
    <source>
        <dbReference type="Proteomes" id="UP000422736"/>
    </source>
</evidence>
<keyword evidence="11" id="KW-1185">Reference proteome</keyword>
<feature type="domain" description="Peptidase M16 middle/third" evidence="8">
    <location>
        <begin position="521"/>
        <end position="768"/>
    </location>
</feature>
<accession>A0ABX6EZ16</accession>
<dbReference type="GO" id="GO:0008233">
    <property type="term" value="F:peptidase activity"/>
    <property type="evidence" value="ECO:0007669"/>
    <property type="project" value="UniProtKB-KW"/>
</dbReference>
<dbReference type="InterPro" id="IPR011765">
    <property type="entry name" value="Pept_M16_N"/>
</dbReference>
<organism evidence="10 11">
    <name type="scientific">Kluyveromyces marxianus</name>
    <name type="common">Yeast</name>
    <name type="synonym">Candida kefyr</name>
    <dbReference type="NCBI Taxonomy" id="4911"/>
    <lineage>
        <taxon>Eukaryota</taxon>
        <taxon>Fungi</taxon>
        <taxon>Dikarya</taxon>
        <taxon>Ascomycota</taxon>
        <taxon>Saccharomycotina</taxon>
        <taxon>Saccharomycetes</taxon>
        <taxon>Saccharomycetales</taxon>
        <taxon>Saccharomycetaceae</taxon>
        <taxon>Kluyveromyces</taxon>
    </lineage>
</organism>
<dbReference type="InterPro" id="IPR011249">
    <property type="entry name" value="Metalloenz_LuxS/M16"/>
</dbReference>